<evidence type="ECO:0000259" key="5">
    <source>
        <dbReference type="Pfam" id="PF00551"/>
    </source>
</evidence>
<reference evidence="6 7" key="1">
    <citation type="submission" date="2019-01" db="EMBL/GenBank/DDBJ databases">
        <title>Vibrio BEI176 sp. nov, a marine bacterium isolated from China: eastern marignal seas.</title>
        <authorList>
            <person name="Li B."/>
        </authorList>
    </citation>
    <scope>NUCLEOTIDE SEQUENCE [LARGE SCALE GENOMIC DNA]</scope>
    <source>
        <strain evidence="6 7">BEI176</strain>
    </source>
</reference>
<dbReference type="GO" id="GO:0006189">
    <property type="term" value="P:'de novo' IMP biosynthetic process"/>
    <property type="evidence" value="ECO:0007669"/>
    <property type="project" value="TreeGrafter"/>
</dbReference>
<organism evidence="6 7">
    <name type="scientific">Vibrio ouci</name>
    <dbReference type="NCBI Taxonomy" id="2499078"/>
    <lineage>
        <taxon>Bacteria</taxon>
        <taxon>Pseudomonadati</taxon>
        <taxon>Pseudomonadota</taxon>
        <taxon>Gammaproteobacteria</taxon>
        <taxon>Vibrionales</taxon>
        <taxon>Vibrionaceae</taxon>
        <taxon>Vibrio</taxon>
    </lineage>
</organism>
<feature type="domain" description="Formyl transferase N-terminal" evidence="5">
    <location>
        <begin position="20"/>
        <end position="139"/>
    </location>
</feature>
<dbReference type="PANTHER" id="PTHR43369:SF2">
    <property type="entry name" value="PHOSPHORIBOSYLGLYCINAMIDE FORMYLTRANSFERASE"/>
    <property type="match status" value="1"/>
</dbReference>
<keyword evidence="3" id="KW-0808">Transferase</keyword>
<dbReference type="InterPro" id="IPR002376">
    <property type="entry name" value="Formyl_transf_N"/>
</dbReference>
<accession>A0A4Y8W9W6</accession>
<dbReference type="Proteomes" id="UP000297753">
    <property type="component" value="Unassembled WGS sequence"/>
</dbReference>
<dbReference type="EMBL" id="SATR01000055">
    <property type="protein sequence ID" value="TFH89594.1"/>
    <property type="molecule type" value="Genomic_DNA"/>
</dbReference>
<comment type="caution">
    <text evidence="6">The sequence shown here is derived from an EMBL/GenBank/DDBJ whole genome shotgun (WGS) entry which is preliminary data.</text>
</comment>
<dbReference type="SUPFAM" id="SSF53328">
    <property type="entry name" value="Formyltransferase"/>
    <property type="match status" value="1"/>
</dbReference>
<gene>
    <name evidence="6" type="ORF">ELS82_21325</name>
</gene>
<sequence>MKTCVLITTAREEQANRIHEITRQFFDVKLFSKHDWDNKDVTEALEQTLMSGEIDYLFSFCCPLIVPQYLLDSVRCQSVNLHPSPPEYPGVKGAFRACWDHKTEFGVTAHLMEEKVDTGNILRVQRFPILDNTDPEALTLTSFVHSIELYENVIRDIAEERPFQCHEQWSNFTMSRKRFAKLLSARQTLALQPNG</sequence>
<dbReference type="InterPro" id="IPR036477">
    <property type="entry name" value="Formyl_transf_N_sf"/>
</dbReference>
<evidence type="ECO:0000313" key="7">
    <source>
        <dbReference type="Proteomes" id="UP000297753"/>
    </source>
</evidence>
<evidence type="ECO:0000256" key="3">
    <source>
        <dbReference type="ARBA" id="ARBA00022679"/>
    </source>
</evidence>
<keyword evidence="7" id="KW-1185">Reference proteome</keyword>
<dbReference type="GO" id="GO:0005829">
    <property type="term" value="C:cytosol"/>
    <property type="evidence" value="ECO:0007669"/>
    <property type="project" value="TreeGrafter"/>
</dbReference>
<evidence type="ECO:0000256" key="4">
    <source>
        <dbReference type="ARBA" id="ARBA00022755"/>
    </source>
</evidence>
<dbReference type="PANTHER" id="PTHR43369">
    <property type="entry name" value="PHOSPHORIBOSYLGLYCINAMIDE FORMYLTRANSFERASE"/>
    <property type="match status" value="1"/>
</dbReference>
<dbReference type="RefSeq" id="WP_052441997.1">
    <property type="nucleotide sequence ID" value="NZ_SATR01000055.1"/>
</dbReference>
<dbReference type="Gene3D" id="3.40.50.170">
    <property type="entry name" value="Formyl transferase, N-terminal domain"/>
    <property type="match status" value="1"/>
</dbReference>
<dbReference type="GO" id="GO:0004644">
    <property type="term" value="F:phosphoribosylglycinamide formyltransferase activity"/>
    <property type="evidence" value="ECO:0007669"/>
    <property type="project" value="UniProtKB-EC"/>
</dbReference>
<proteinExistence type="predicted"/>
<name>A0A4Y8W9W6_9VIBR</name>
<dbReference type="OrthoDB" id="9788208at2"/>
<evidence type="ECO:0000256" key="2">
    <source>
        <dbReference type="ARBA" id="ARBA00012254"/>
    </source>
</evidence>
<dbReference type="EC" id="2.1.2.2" evidence="2"/>
<dbReference type="AlphaFoldDB" id="A0A4Y8W9W6"/>
<protein>
    <recommendedName>
        <fullName evidence="2">phosphoribosylglycinamide formyltransferase 1</fullName>
        <ecNumber evidence="2">2.1.2.2</ecNumber>
    </recommendedName>
</protein>
<evidence type="ECO:0000313" key="6">
    <source>
        <dbReference type="EMBL" id="TFH89594.1"/>
    </source>
</evidence>
<keyword evidence="4" id="KW-0658">Purine biosynthesis</keyword>
<dbReference type="Pfam" id="PF00551">
    <property type="entry name" value="Formyl_trans_N"/>
    <property type="match status" value="1"/>
</dbReference>
<evidence type="ECO:0000256" key="1">
    <source>
        <dbReference type="ARBA" id="ARBA00005054"/>
    </source>
</evidence>
<comment type="pathway">
    <text evidence="1">Purine metabolism; IMP biosynthesis via de novo pathway; N(2)-formyl-N(1)-(5-phospho-D-ribosyl)glycinamide from N(1)-(5-phospho-D-ribosyl)glycinamide (10-formyl THF route): step 1/1.</text>
</comment>